<feature type="region of interest" description="Disordered" evidence="1">
    <location>
        <begin position="98"/>
        <end position="123"/>
    </location>
</feature>
<proteinExistence type="predicted"/>
<gene>
    <name evidence="2" type="ordered locus">MAV_1623</name>
</gene>
<accession>A0A0H2ZUI6</accession>
<organism evidence="2 3">
    <name type="scientific">Mycobacterium avium (strain 104)</name>
    <dbReference type="NCBI Taxonomy" id="243243"/>
    <lineage>
        <taxon>Bacteria</taxon>
        <taxon>Bacillati</taxon>
        <taxon>Actinomycetota</taxon>
        <taxon>Actinomycetes</taxon>
        <taxon>Mycobacteriales</taxon>
        <taxon>Mycobacteriaceae</taxon>
        <taxon>Mycobacterium</taxon>
        <taxon>Mycobacterium avium complex (MAC)</taxon>
    </lineage>
</organism>
<dbReference type="RefSeq" id="WP_011724254.1">
    <property type="nucleotide sequence ID" value="NC_008595.1"/>
</dbReference>
<dbReference type="EMBL" id="CP000479">
    <property type="protein sequence ID" value="ABK65465.1"/>
    <property type="molecule type" value="Genomic_DNA"/>
</dbReference>
<dbReference type="AlphaFoldDB" id="A0A0H2ZUI6"/>
<dbReference type="Proteomes" id="UP000001574">
    <property type="component" value="Chromosome"/>
</dbReference>
<evidence type="ECO:0000313" key="2">
    <source>
        <dbReference type="EMBL" id="ABK65465.1"/>
    </source>
</evidence>
<feature type="compositionally biased region" description="Basic residues" evidence="1">
    <location>
        <begin position="108"/>
        <end position="123"/>
    </location>
</feature>
<protein>
    <submittedName>
        <fullName evidence="2">Uncharacterized protein</fullName>
    </submittedName>
</protein>
<evidence type="ECO:0000256" key="1">
    <source>
        <dbReference type="SAM" id="MobiDB-lite"/>
    </source>
</evidence>
<name>A0A0H2ZUI6_MYCA1</name>
<reference evidence="2 3" key="1">
    <citation type="submission" date="2006-10" db="EMBL/GenBank/DDBJ databases">
        <authorList>
            <person name="Fleischmann R.D."/>
            <person name="Dodson R.J."/>
            <person name="Haft D.H."/>
            <person name="Merkel J.S."/>
            <person name="Nelson W.C."/>
            <person name="Fraser C.M."/>
        </authorList>
    </citation>
    <scope>NUCLEOTIDE SEQUENCE [LARGE SCALE GENOMIC DNA]</scope>
    <source>
        <strain evidence="2 3">104</strain>
    </source>
</reference>
<dbReference type="KEGG" id="mav:MAV_1623"/>
<evidence type="ECO:0000313" key="3">
    <source>
        <dbReference type="Proteomes" id="UP000001574"/>
    </source>
</evidence>
<dbReference type="HOGENOM" id="CLU_158583_0_0_11"/>
<sequence>MASPGRARIDITDDLALVGEQIEALERLGGREDVDDERVYDLSIRWGVALAGRLPRMAHYSALGQLVEQDERRFQAMCDRLRELSPLIDRFGLARPRLPGAADASANGRRRRGRWSKTRSRTA</sequence>